<dbReference type="InterPro" id="IPR017438">
    <property type="entry name" value="ATP-NAD_kinase_N"/>
</dbReference>
<dbReference type="GO" id="GO:0046512">
    <property type="term" value="P:sphingosine biosynthetic process"/>
    <property type="evidence" value="ECO:0007669"/>
    <property type="project" value="TreeGrafter"/>
</dbReference>
<dbReference type="GO" id="GO:0005737">
    <property type="term" value="C:cytoplasm"/>
    <property type="evidence" value="ECO:0007669"/>
    <property type="project" value="TreeGrafter"/>
</dbReference>
<keyword evidence="3" id="KW-1185">Reference proteome</keyword>
<organism evidence="2 3">
    <name type="scientific">Sphaerobolus stellatus (strain SS14)</name>
    <dbReference type="NCBI Taxonomy" id="990650"/>
    <lineage>
        <taxon>Eukaryota</taxon>
        <taxon>Fungi</taxon>
        <taxon>Dikarya</taxon>
        <taxon>Basidiomycota</taxon>
        <taxon>Agaricomycotina</taxon>
        <taxon>Agaricomycetes</taxon>
        <taxon>Phallomycetidae</taxon>
        <taxon>Geastrales</taxon>
        <taxon>Sphaerobolaceae</taxon>
        <taxon>Sphaerobolus</taxon>
    </lineage>
</organism>
<dbReference type="SMART" id="SM00046">
    <property type="entry name" value="DAGKc"/>
    <property type="match status" value="1"/>
</dbReference>
<dbReference type="Proteomes" id="UP000054279">
    <property type="component" value="Unassembled WGS sequence"/>
</dbReference>
<reference evidence="2 3" key="1">
    <citation type="submission" date="2014-06" db="EMBL/GenBank/DDBJ databases">
        <title>Evolutionary Origins and Diversification of the Mycorrhizal Mutualists.</title>
        <authorList>
            <consortium name="DOE Joint Genome Institute"/>
            <consortium name="Mycorrhizal Genomics Consortium"/>
            <person name="Kohler A."/>
            <person name="Kuo A."/>
            <person name="Nagy L.G."/>
            <person name="Floudas D."/>
            <person name="Copeland A."/>
            <person name="Barry K.W."/>
            <person name="Cichocki N."/>
            <person name="Veneault-Fourrey C."/>
            <person name="LaButti K."/>
            <person name="Lindquist E.A."/>
            <person name="Lipzen A."/>
            <person name="Lundell T."/>
            <person name="Morin E."/>
            <person name="Murat C."/>
            <person name="Riley R."/>
            <person name="Ohm R."/>
            <person name="Sun H."/>
            <person name="Tunlid A."/>
            <person name="Henrissat B."/>
            <person name="Grigoriev I.V."/>
            <person name="Hibbett D.S."/>
            <person name="Martin F."/>
        </authorList>
    </citation>
    <scope>NUCLEOTIDE SEQUENCE [LARGE SCALE GENOMIC DNA]</scope>
    <source>
        <strain evidence="2 3">SS14</strain>
    </source>
</reference>
<feature type="domain" description="DAGKc" evidence="1">
    <location>
        <begin position="1"/>
        <end position="143"/>
    </location>
</feature>
<dbReference type="Pfam" id="PF00781">
    <property type="entry name" value="DAGK_cat"/>
    <property type="match status" value="1"/>
</dbReference>
<dbReference type="SUPFAM" id="SSF111331">
    <property type="entry name" value="NAD kinase/diacylglycerol kinase-like"/>
    <property type="match status" value="1"/>
</dbReference>
<dbReference type="GO" id="GO:0001727">
    <property type="term" value="F:lipid kinase activity"/>
    <property type="evidence" value="ECO:0007669"/>
    <property type="project" value="TreeGrafter"/>
</dbReference>
<evidence type="ECO:0000313" key="3">
    <source>
        <dbReference type="Proteomes" id="UP000054279"/>
    </source>
</evidence>
<dbReference type="Gene3D" id="3.40.50.10330">
    <property type="entry name" value="Probable inorganic polyphosphate/atp-NAD kinase, domain 1"/>
    <property type="match status" value="1"/>
</dbReference>
<dbReference type="AlphaFoldDB" id="A0A0C9TJQ9"/>
<name>A0A0C9TJQ9_SPHS4</name>
<dbReference type="GO" id="GO:0016020">
    <property type="term" value="C:membrane"/>
    <property type="evidence" value="ECO:0007669"/>
    <property type="project" value="TreeGrafter"/>
</dbReference>
<dbReference type="HOGENOM" id="CLU_048757_0_0_1"/>
<dbReference type="PANTHER" id="PTHR12358">
    <property type="entry name" value="SPHINGOSINE KINASE"/>
    <property type="match status" value="1"/>
</dbReference>
<proteinExistence type="predicted"/>
<sequence length="379" mass="40774">MPAHILVISNPTSGDGSGPVFVKEHVFPALIGLEYEVQETTQPGSAGTLAASFVQKHLDSAAQIALIISGGDGTIHEVVNGIGAPSRSIHLVICPQGTANALFSSLFPSPSSIGTIDPRLLSLQAFLENRTKPLNITRTQIFSDDGQLSESLLGVVVASTALHASILDTAEHLRQTIPGLDRFKVAAMENISRWYRSNGALLTQTDRGAKLYNPATNDFRTLSEKDSAIEGPFAYFISTVNVDRLEPTFNISPVFARQPPEAGEMDLIVVRPLRQPGASSDSDSQDVREAFSQVLIRVLQAAYAEGSHVSLKYGISSVGPDEDGPYVVECLRSNGWTWTPNSNDPKEHLVCVDGTILHIPPGGSAHCQVLMERDYFVCA</sequence>
<dbReference type="EMBL" id="KN837273">
    <property type="protein sequence ID" value="KIJ29863.1"/>
    <property type="molecule type" value="Genomic_DNA"/>
</dbReference>
<accession>A0A0C9TJQ9</accession>
<dbReference type="PROSITE" id="PS50146">
    <property type="entry name" value="DAGK"/>
    <property type="match status" value="1"/>
</dbReference>
<dbReference type="InterPro" id="IPR016064">
    <property type="entry name" value="NAD/diacylglycerol_kinase_sf"/>
</dbReference>
<dbReference type="PANTHER" id="PTHR12358:SF105">
    <property type="entry name" value="DAGKC DOMAIN-CONTAINING PROTEIN"/>
    <property type="match status" value="1"/>
</dbReference>
<evidence type="ECO:0000313" key="2">
    <source>
        <dbReference type="EMBL" id="KIJ29863.1"/>
    </source>
</evidence>
<protein>
    <recommendedName>
        <fullName evidence="1">DAGKc domain-containing protein</fullName>
    </recommendedName>
</protein>
<dbReference type="InterPro" id="IPR050187">
    <property type="entry name" value="Lipid_Phosphate_FormReg"/>
</dbReference>
<evidence type="ECO:0000259" key="1">
    <source>
        <dbReference type="PROSITE" id="PS50146"/>
    </source>
</evidence>
<gene>
    <name evidence="2" type="ORF">M422DRAFT_187798</name>
</gene>
<dbReference type="OrthoDB" id="336240at2759"/>
<dbReference type="InterPro" id="IPR001206">
    <property type="entry name" value="Diacylglycerol_kinase_cat_dom"/>
</dbReference>